<sequence length="154" mass="16995">MRLFAGILVAVLLLGDAETGHATVRIANDPGGRIGDYVDRFRYWRDSGEFVIIDGFCAGACTIVLGAIPHDRICLTPKAKFGFRKASDFNADGHYVPNPGATQALYSVYPPEVKRWIAQRGGLNARMIVLQGKELQRLYRPCSLDAQVAKSRQQ</sequence>
<dbReference type="OrthoDB" id="8227073at2"/>
<evidence type="ECO:0000313" key="2">
    <source>
        <dbReference type="Proteomes" id="UP000050863"/>
    </source>
</evidence>
<gene>
    <name evidence="1" type="ORF">CQ12_27495</name>
</gene>
<dbReference type="Proteomes" id="UP000050863">
    <property type="component" value="Unassembled WGS sequence"/>
</dbReference>
<name>A0A0R3L026_9BRAD</name>
<comment type="caution">
    <text evidence="1">The sequence shown here is derived from an EMBL/GenBank/DDBJ whole genome shotgun (WGS) entry which is preliminary data.</text>
</comment>
<reference evidence="1 2" key="1">
    <citation type="submission" date="2014-03" db="EMBL/GenBank/DDBJ databases">
        <title>Bradyrhizobium valentinum sp. nov., isolated from effective nodules of Lupinus mariae-josephae, a lupine endemic of basic-lime soils in Eastern Spain.</title>
        <authorList>
            <person name="Duran D."/>
            <person name="Rey L."/>
            <person name="Navarro A."/>
            <person name="Busquets A."/>
            <person name="Imperial J."/>
            <person name="Ruiz-Argueso T."/>
        </authorList>
    </citation>
    <scope>NUCLEOTIDE SEQUENCE [LARGE SCALE GENOMIC DNA]</scope>
    <source>
        <strain evidence="1 2">PAC68</strain>
    </source>
</reference>
<evidence type="ECO:0000313" key="1">
    <source>
        <dbReference type="EMBL" id="KRR01057.1"/>
    </source>
</evidence>
<dbReference type="AlphaFoldDB" id="A0A0R3L026"/>
<dbReference type="RefSeq" id="WP_057838612.1">
    <property type="nucleotide sequence ID" value="NZ_LLXZ01000167.1"/>
</dbReference>
<keyword evidence="2" id="KW-1185">Reference proteome</keyword>
<protein>
    <submittedName>
        <fullName evidence="1">Uncharacterized protein</fullName>
    </submittedName>
</protein>
<accession>A0A0R3L026</accession>
<dbReference type="EMBL" id="LLXZ01000167">
    <property type="protein sequence ID" value="KRR01057.1"/>
    <property type="molecule type" value="Genomic_DNA"/>
</dbReference>
<proteinExistence type="predicted"/>
<organism evidence="1 2">
    <name type="scientific">Bradyrhizobium jicamae</name>
    <dbReference type="NCBI Taxonomy" id="280332"/>
    <lineage>
        <taxon>Bacteria</taxon>
        <taxon>Pseudomonadati</taxon>
        <taxon>Pseudomonadota</taxon>
        <taxon>Alphaproteobacteria</taxon>
        <taxon>Hyphomicrobiales</taxon>
        <taxon>Nitrobacteraceae</taxon>
        <taxon>Bradyrhizobium</taxon>
    </lineage>
</organism>